<sequence>MRTTLKPKKCRECGLIFTPARSLQKVCSPACAIALTEKDKARKAARAQRAERKSLREALEKAKTRGTHLRELQAVFNRWIRARDVGLPCISCGRPATWQGQWDAGHYRSVGSNPASRFDPLNVNKQCGPCNMHLSGNLIAYRAGLVLKIGTEAVEHLEGPHLPLKLTVAEILEMKATYRAELRKITNNQTETR</sequence>
<dbReference type="RefSeq" id="WP_342704257.1">
    <property type="nucleotide sequence ID" value="NZ_CP109821.1"/>
</dbReference>
<dbReference type="Proteomes" id="UP001448498">
    <property type="component" value="Chromosome 1"/>
</dbReference>
<protein>
    <submittedName>
        <fullName evidence="2">Recombination protein NinG</fullName>
    </submittedName>
</protein>
<proteinExistence type="predicted"/>
<keyword evidence="1" id="KW-0175">Coiled coil</keyword>
<feature type="coiled-coil region" evidence="1">
    <location>
        <begin position="33"/>
        <end position="65"/>
    </location>
</feature>
<gene>
    <name evidence="2" type="ORF">OHZ10_08070</name>
</gene>
<accession>A0ABZ3DK93</accession>
<organism evidence="2 3">
    <name type="scientific">Burkholderia arboris</name>
    <dbReference type="NCBI Taxonomy" id="488730"/>
    <lineage>
        <taxon>Bacteria</taxon>
        <taxon>Pseudomonadati</taxon>
        <taxon>Pseudomonadota</taxon>
        <taxon>Betaproteobacteria</taxon>
        <taxon>Burkholderiales</taxon>
        <taxon>Burkholderiaceae</taxon>
        <taxon>Burkholderia</taxon>
        <taxon>Burkholderia cepacia complex</taxon>
    </lineage>
</organism>
<dbReference type="Pfam" id="PF05766">
    <property type="entry name" value="NinG"/>
    <property type="match status" value="1"/>
</dbReference>
<dbReference type="InterPro" id="IPR008713">
    <property type="entry name" value="Phage_lambda_NinG"/>
</dbReference>
<name>A0ABZ3DK93_9BURK</name>
<evidence type="ECO:0000313" key="2">
    <source>
        <dbReference type="EMBL" id="XAE49568.1"/>
    </source>
</evidence>
<dbReference type="EMBL" id="CP109821">
    <property type="protein sequence ID" value="XAE49568.1"/>
    <property type="molecule type" value="Genomic_DNA"/>
</dbReference>
<evidence type="ECO:0000256" key="1">
    <source>
        <dbReference type="SAM" id="Coils"/>
    </source>
</evidence>
<reference evidence="2 3" key="1">
    <citation type="submission" date="2022-10" db="EMBL/GenBank/DDBJ databases">
        <title>Genomic of Burkholderia cepacia PN-1.</title>
        <authorList>
            <person name="Yang Y."/>
            <person name="Guan H."/>
            <person name="Huang J."/>
        </authorList>
    </citation>
    <scope>NUCLEOTIDE SEQUENCE [LARGE SCALE GENOMIC DNA]</scope>
    <source>
        <strain evidence="2 3">PN-1</strain>
    </source>
</reference>
<evidence type="ECO:0000313" key="3">
    <source>
        <dbReference type="Proteomes" id="UP001448498"/>
    </source>
</evidence>
<keyword evidence="3" id="KW-1185">Reference proteome</keyword>